<gene>
    <name evidence="1" type="ORF">E2C01_082406</name>
</gene>
<reference evidence="1 2" key="1">
    <citation type="submission" date="2019-05" db="EMBL/GenBank/DDBJ databases">
        <title>Another draft genome of Portunus trituberculatus and its Hox gene families provides insights of decapod evolution.</title>
        <authorList>
            <person name="Jeong J.-H."/>
            <person name="Song I."/>
            <person name="Kim S."/>
            <person name="Choi T."/>
            <person name="Kim D."/>
            <person name="Ryu S."/>
            <person name="Kim W."/>
        </authorList>
    </citation>
    <scope>NUCLEOTIDE SEQUENCE [LARGE SCALE GENOMIC DNA]</scope>
    <source>
        <tissue evidence="1">Muscle</tissue>
    </source>
</reference>
<evidence type="ECO:0000313" key="2">
    <source>
        <dbReference type="Proteomes" id="UP000324222"/>
    </source>
</evidence>
<sequence length="71" mass="8089">MRLLEGLQDDGTGHEHDHAAHFMHMPVTRIDVLVHSPPHCCAVIPPLCVAVFEYFSYRHDFVEVDSSFDNV</sequence>
<dbReference type="EMBL" id="VSRR010074820">
    <property type="protein sequence ID" value="MPC87541.1"/>
    <property type="molecule type" value="Genomic_DNA"/>
</dbReference>
<name>A0A5B7IPV0_PORTR</name>
<dbReference type="Proteomes" id="UP000324222">
    <property type="component" value="Unassembled WGS sequence"/>
</dbReference>
<protein>
    <submittedName>
        <fullName evidence="1">Uncharacterized protein</fullName>
    </submittedName>
</protein>
<evidence type="ECO:0000313" key="1">
    <source>
        <dbReference type="EMBL" id="MPC87541.1"/>
    </source>
</evidence>
<comment type="caution">
    <text evidence="1">The sequence shown here is derived from an EMBL/GenBank/DDBJ whole genome shotgun (WGS) entry which is preliminary data.</text>
</comment>
<proteinExistence type="predicted"/>
<keyword evidence="2" id="KW-1185">Reference proteome</keyword>
<accession>A0A5B7IPV0</accession>
<dbReference type="AlphaFoldDB" id="A0A5B7IPV0"/>
<organism evidence="1 2">
    <name type="scientific">Portunus trituberculatus</name>
    <name type="common">Swimming crab</name>
    <name type="synonym">Neptunus trituberculatus</name>
    <dbReference type="NCBI Taxonomy" id="210409"/>
    <lineage>
        <taxon>Eukaryota</taxon>
        <taxon>Metazoa</taxon>
        <taxon>Ecdysozoa</taxon>
        <taxon>Arthropoda</taxon>
        <taxon>Crustacea</taxon>
        <taxon>Multicrustacea</taxon>
        <taxon>Malacostraca</taxon>
        <taxon>Eumalacostraca</taxon>
        <taxon>Eucarida</taxon>
        <taxon>Decapoda</taxon>
        <taxon>Pleocyemata</taxon>
        <taxon>Brachyura</taxon>
        <taxon>Eubrachyura</taxon>
        <taxon>Portunoidea</taxon>
        <taxon>Portunidae</taxon>
        <taxon>Portuninae</taxon>
        <taxon>Portunus</taxon>
    </lineage>
</organism>